<accession>A0ACC2UIB8</accession>
<organism evidence="1 2">
    <name type="scientific">Entomophthora muscae</name>
    <dbReference type="NCBI Taxonomy" id="34485"/>
    <lineage>
        <taxon>Eukaryota</taxon>
        <taxon>Fungi</taxon>
        <taxon>Fungi incertae sedis</taxon>
        <taxon>Zoopagomycota</taxon>
        <taxon>Entomophthoromycotina</taxon>
        <taxon>Entomophthoromycetes</taxon>
        <taxon>Entomophthorales</taxon>
        <taxon>Entomophthoraceae</taxon>
        <taxon>Entomophthora</taxon>
    </lineage>
</organism>
<evidence type="ECO:0000313" key="2">
    <source>
        <dbReference type="Proteomes" id="UP001165960"/>
    </source>
</evidence>
<reference evidence="1" key="1">
    <citation type="submission" date="2022-04" db="EMBL/GenBank/DDBJ databases">
        <title>Genome of the entomopathogenic fungus Entomophthora muscae.</title>
        <authorList>
            <person name="Elya C."/>
            <person name="Lovett B.R."/>
            <person name="Lee E."/>
            <person name="Macias A.M."/>
            <person name="Hajek A.E."/>
            <person name="De Bivort B.L."/>
            <person name="Kasson M.T."/>
            <person name="De Fine Licht H.H."/>
            <person name="Stajich J.E."/>
        </authorList>
    </citation>
    <scope>NUCLEOTIDE SEQUENCE</scope>
    <source>
        <strain evidence="1">Berkeley</strain>
    </source>
</reference>
<comment type="caution">
    <text evidence="1">The sequence shown here is derived from an EMBL/GenBank/DDBJ whole genome shotgun (WGS) entry which is preliminary data.</text>
</comment>
<proteinExistence type="predicted"/>
<dbReference type="Proteomes" id="UP001165960">
    <property type="component" value="Unassembled WGS sequence"/>
</dbReference>
<protein>
    <submittedName>
        <fullName evidence="1">Uncharacterized protein</fullName>
    </submittedName>
</protein>
<evidence type="ECO:0000313" key="1">
    <source>
        <dbReference type="EMBL" id="KAJ9086829.1"/>
    </source>
</evidence>
<gene>
    <name evidence="1" type="ORF">DSO57_1039511</name>
</gene>
<name>A0ACC2UIB8_9FUNG</name>
<dbReference type="EMBL" id="QTSX02000682">
    <property type="protein sequence ID" value="KAJ9086829.1"/>
    <property type="molecule type" value="Genomic_DNA"/>
</dbReference>
<keyword evidence="2" id="KW-1185">Reference proteome</keyword>
<sequence length="112" mass="12013">MRAGPWSMGPAARRNVGSGFKSHPWAQVPQGKEAPIIGLMSLMSILVANQNPSPEESMGHRAASKNIVTEEKGYIILLEDPANKLPSCASAILPPQNLGNFPFLIPISQPNK</sequence>